<evidence type="ECO:0000313" key="3">
    <source>
        <dbReference type="EMBL" id="CAA9471171.1"/>
    </source>
</evidence>
<dbReference type="GO" id="GO:0016020">
    <property type="term" value="C:membrane"/>
    <property type="evidence" value="ECO:0007669"/>
    <property type="project" value="TreeGrafter"/>
</dbReference>
<comment type="similarity">
    <text evidence="1">Belongs to the short-chain dehydrogenases/reductases (SDR) family.</text>
</comment>
<gene>
    <name evidence="3" type="ORF">AVDCRST_MAG38-1320</name>
</gene>
<organism evidence="3">
    <name type="scientific">uncultured Solirubrobacteraceae bacterium</name>
    <dbReference type="NCBI Taxonomy" id="1162706"/>
    <lineage>
        <taxon>Bacteria</taxon>
        <taxon>Bacillati</taxon>
        <taxon>Actinomycetota</taxon>
        <taxon>Thermoleophilia</taxon>
        <taxon>Solirubrobacterales</taxon>
        <taxon>Solirubrobacteraceae</taxon>
        <taxon>environmental samples</taxon>
    </lineage>
</organism>
<dbReference type="CDD" id="cd05233">
    <property type="entry name" value="SDR_c"/>
    <property type="match status" value="1"/>
</dbReference>
<proteinExistence type="inferred from homology"/>
<sequence>MAILPVRALVRLSLGRPGNPRTMDPASPAPLAVVTGASSGIGLELARQFASNGFDLIVAAEDAEVVTVARELGTTGAQVEAVQVDLATDDGVDELFARIAAAGRPVDAVALNAGIGAGGAFATETALEDELRVIDLNVRSTVHLAKHVVADMVERGEGRVLFTSSVAAGLPGSFHAVYNASKSFVQSFALALREELDGTGVTVTTLMPGPTETEFFERADMMDTPVGQSDTKDDAALVAEQGFEALMAGKERAVAGSLSTKLQNRGSRLIPDRIKSKMHRQMAEPQSGDS</sequence>
<dbReference type="SUPFAM" id="SSF51735">
    <property type="entry name" value="NAD(P)-binding Rossmann-fold domains"/>
    <property type="match status" value="1"/>
</dbReference>
<name>A0A6J4RK98_9ACTN</name>
<dbReference type="PRINTS" id="PR00081">
    <property type="entry name" value="GDHRDH"/>
</dbReference>
<dbReference type="PANTHER" id="PTHR44196">
    <property type="entry name" value="DEHYDROGENASE/REDUCTASE SDR FAMILY MEMBER 7B"/>
    <property type="match status" value="1"/>
</dbReference>
<evidence type="ECO:0000256" key="1">
    <source>
        <dbReference type="ARBA" id="ARBA00006484"/>
    </source>
</evidence>
<dbReference type="Gene3D" id="3.40.50.720">
    <property type="entry name" value="NAD(P)-binding Rossmann-like Domain"/>
    <property type="match status" value="1"/>
</dbReference>
<dbReference type="InterPro" id="IPR020904">
    <property type="entry name" value="Sc_DH/Rdtase_CS"/>
</dbReference>
<accession>A0A6J4RK98</accession>
<dbReference type="InterPro" id="IPR036291">
    <property type="entry name" value="NAD(P)-bd_dom_sf"/>
</dbReference>
<reference evidence="3" key="1">
    <citation type="submission" date="2020-02" db="EMBL/GenBank/DDBJ databases">
        <authorList>
            <person name="Meier V. D."/>
        </authorList>
    </citation>
    <scope>NUCLEOTIDE SEQUENCE</scope>
    <source>
        <strain evidence="3">AVDCRST_MAG38</strain>
    </source>
</reference>
<dbReference type="AlphaFoldDB" id="A0A6J4RK98"/>
<dbReference type="Pfam" id="PF00106">
    <property type="entry name" value="adh_short"/>
    <property type="match status" value="1"/>
</dbReference>
<protein>
    <recommendedName>
        <fullName evidence="4">Short-chain dehydrogenase/reductase SDR</fullName>
    </recommendedName>
</protein>
<dbReference type="GO" id="GO:0016491">
    <property type="term" value="F:oxidoreductase activity"/>
    <property type="evidence" value="ECO:0007669"/>
    <property type="project" value="UniProtKB-KW"/>
</dbReference>
<dbReference type="InterPro" id="IPR002347">
    <property type="entry name" value="SDR_fam"/>
</dbReference>
<dbReference type="PANTHER" id="PTHR44196:SF1">
    <property type="entry name" value="DEHYDROGENASE_REDUCTASE SDR FAMILY MEMBER 7B"/>
    <property type="match status" value="1"/>
</dbReference>
<dbReference type="EMBL" id="CADCVJ010000090">
    <property type="protein sequence ID" value="CAA9471171.1"/>
    <property type="molecule type" value="Genomic_DNA"/>
</dbReference>
<keyword evidence="2" id="KW-0560">Oxidoreductase</keyword>
<dbReference type="PROSITE" id="PS00061">
    <property type="entry name" value="ADH_SHORT"/>
    <property type="match status" value="1"/>
</dbReference>
<evidence type="ECO:0000256" key="2">
    <source>
        <dbReference type="ARBA" id="ARBA00023002"/>
    </source>
</evidence>
<evidence type="ECO:0008006" key="4">
    <source>
        <dbReference type="Google" id="ProtNLM"/>
    </source>
</evidence>